<dbReference type="OrthoDB" id="10255000at2759"/>
<feature type="coiled-coil region" evidence="1">
    <location>
        <begin position="629"/>
        <end position="732"/>
    </location>
</feature>
<name>A0A0L0T0M5_ALLM3</name>
<feature type="compositionally biased region" description="Low complexity" evidence="2">
    <location>
        <begin position="803"/>
        <end position="819"/>
    </location>
</feature>
<reference evidence="5" key="2">
    <citation type="submission" date="2009-11" db="EMBL/GenBank/DDBJ databases">
        <title>The Genome Sequence of Allomyces macrogynus strain ATCC 38327.</title>
        <authorList>
            <consortium name="The Broad Institute Genome Sequencing Platform"/>
            <person name="Russ C."/>
            <person name="Cuomo C."/>
            <person name="Shea T."/>
            <person name="Young S.K."/>
            <person name="Zeng Q."/>
            <person name="Koehrsen M."/>
            <person name="Haas B."/>
            <person name="Borodovsky M."/>
            <person name="Guigo R."/>
            <person name="Alvarado L."/>
            <person name="Berlin A."/>
            <person name="Borenstein D."/>
            <person name="Chen Z."/>
            <person name="Engels R."/>
            <person name="Freedman E."/>
            <person name="Gellesch M."/>
            <person name="Goldberg J."/>
            <person name="Griggs A."/>
            <person name="Gujja S."/>
            <person name="Heiman D."/>
            <person name="Hepburn T."/>
            <person name="Howarth C."/>
            <person name="Jen D."/>
            <person name="Larson L."/>
            <person name="Lewis B."/>
            <person name="Mehta T."/>
            <person name="Park D."/>
            <person name="Pearson M."/>
            <person name="Roberts A."/>
            <person name="Saif S."/>
            <person name="Shenoy N."/>
            <person name="Sisk P."/>
            <person name="Stolte C."/>
            <person name="Sykes S."/>
            <person name="Walk T."/>
            <person name="White J."/>
            <person name="Yandava C."/>
            <person name="Burger G."/>
            <person name="Gray M.W."/>
            <person name="Holland P.W.H."/>
            <person name="King N."/>
            <person name="Lang F.B.F."/>
            <person name="Roger A.J."/>
            <person name="Ruiz-Trillo I."/>
            <person name="Lander E."/>
            <person name="Nusbaum C."/>
        </authorList>
    </citation>
    <scope>NUCLEOTIDE SEQUENCE [LARGE SCALE GENOMIC DNA]</scope>
    <source>
        <strain evidence="5">ATCC 38327</strain>
    </source>
</reference>
<keyword evidence="5" id="KW-1185">Reference proteome</keyword>
<dbReference type="OMA" id="YFWIFAN"/>
<proteinExistence type="predicted"/>
<feature type="coiled-coil region" evidence="1">
    <location>
        <begin position="759"/>
        <end position="786"/>
    </location>
</feature>
<feature type="coiled-coil region" evidence="1">
    <location>
        <begin position="212"/>
        <end position="292"/>
    </location>
</feature>
<feature type="region of interest" description="Disordered" evidence="2">
    <location>
        <begin position="910"/>
        <end position="969"/>
    </location>
</feature>
<feature type="region of interest" description="Disordered" evidence="2">
    <location>
        <begin position="25"/>
        <end position="79"/>
    </location>
</feature>
<dbReference type="EMBL" id="GG745356">
    <property type="protein sequence ID" value="KNE68200.1"/>
    <property type="molecule type" value="Genomic_DNA"/>
</dbReference>
<evidence type="ECO:0000256" key="2">
    <source>
        <dbReference type="SAM" id="MobiDB-lite"/>
    </source>
</evidence>
<dbReference type="GO" id="GO:0003682">
    <property type="term" value="F:chromatin binding"/>
    <property type="evidence" value="ECO:0007669"/>
    <property type="project" value="TreeGrafter"/>
</dbReference>
<feature type="compositionally biased region" description="Low complexity" evidence="2">
    <location>
        <begin position="860"/>
        <end position="879"/>
    </location>
</feature>
<evidence type="ECO:0000259" key="3">
    <source>
        <dbReference type="Pfam" id="PF12808"/>
    </source>
</evidence>
<dbReference type="PANTHER" id="PTHR43941:SF1">
    <property type="entry name" value="STRUCTURAL MAINTENANCE OF CHROMOSOMES PROTEIN 2"/>
    <property type="match status" value="1"/>
</dbReference>
<feature type="coiled-coil region" evidence="1">
    <location>
        <begin position="328"/>
        <end position="401"/>
    </location>
</feature>
<accession>A0A0L0T0M5</accession>
<evidence type="ECO:0000313" key="5">
    <source>
        <dbReference type="Proteomes" id="UP000054350"/>
    </source>
</evidence>
<dbReference type="Pfam" id="PF12808">
    <property type="entry name" value="Mto2_bdg"/>
    <property type="match status" value="1"/>
</dbReference>
<reference evidence="4 5" key="1">
    <citation type="submission" date="2009-11" db="EMBL/GenBank/DDBJ databases">
        <title>Annotation of Allomyces macrogynus ATCC 38327.</title>
        <authorList>
            <consortium name="The Broad Institute Genome Sequencing Platform"/>
            <person name="Russ C."/>
            <person name="Cuomo C."/>
            <person name="Burger G."/>
            <person name="Gray M.W."/>
            <person name="Holland P.W.H."/>
            <person name="King N."/>
            <person name="Lang F.B.F."/>
            <person name="Roger A.J."/>
            <person name="Ruiz-Trillo I."/>
            <person name="Young S.K."/>
            <person name="Zeng Q."/>
            <person name="Gargeya S."/>
            <person name="Fitzgerald M."/>
            <person name="Haas B."/>
            <person name="Abouelleil A."/>
            <person name="Alvarado L."/>
            <person name="Arachchi H.M."/>
            <person name="Berlin A."/>
            <person name="Chapman S.B."/>
            <person name="Gearin G."/>
            <person name="Goldberg J."/>
            <person name="Griggs A."/>
            <person name="Gujja S."/>
            <person name="Hansen M."/>
            <person name="Heiman D."/>
            <person name="Howarth C."/>
            <person name="Larimer J."/>
            <person name="Lui A."/>
            <person name="MacDonald P.J.P."/>
            <person name="McCowen C."/>
            <person name="Montmayeur A."/>
            <person name="Murphy C."/>
            <person name="Neiman D."/>
            <person name="Pearson M."/>
            <person name="Priest M."/>
            <person name="Roberts A."/>
            <person name="Saif S."/>
            <person name="Shea T."/>
            <person name="Sisk P."/>
            <person name="Stolte C."/>
            <person name="Sykes S."/>
            <person name="Wortman J."/>
            <person name="Nusbaum C."/>
            <person name="Birren B."/>
        </authorList>
    </citation>
    <scope>NUCLEOTIDE SEQUENCE [LARGE SCALE GENOMIC DNA]</scope>
    <source>
        <strain evidence="4 5">ATCC 38327</strain>
    </source>
</reference>
<dbReference type="GO" id="GO:0000796">
    <property type="term" value="C:condensin complex"/>
    <property type="evidence" value="ECO:0007669"/>
    <property type="project" value="TreeGrafter"/>
</dbReference>
<dbReference type="AlphaFoldDB" id="A0A0L0T0M5"/>
<dbReference type="STRING" id="578462.A0A0L0T0M5"/>
<dbReference type="GO" id="GO:0007076">
    <property type="term" value="P:mitotic chromosome condensation"/>
    <property type="evidence" value="ECO:0007669"/>
    <property type="project" value="TreeGrafter"/>
</dbReference>
<evidence type="ECO:0000256" key="1">
    <source>
        <dbReference type="SAM" id="Coils"/>
    </source>
</evidence>
<feature type="coiled-coil region" evidence="1">
    <location>
        <begin position="496"/>
        <end position="527"/>
    </location>
</feature>
<keyword evidence="1" id="KW-0175">Coiled coil</keyword>
<gene>
    <name evidence="4" type="ORF">AMAG_12879</name>
</gene>
<protein>
    <recommendedName>
        <fullName evidence="3">Mto1-like Mto2p-binding domain-containing protein</fullName>
    </recommendedName>
</protein>
<dbReference type="GO" id="GO:0000793">
    <property type="term" value="C:condensed chromosome"/>
    <property type="evidence" value="ECO:0007669"/>
    <property type="project" value="TreeGrafter"/>
</dbReference>
<dbReference type="InterPro" id="IPR024545">
    <property type="entry name" value="Mto1-like_Mto2p-bd"/>
</dbReference>
<feature type="region of interest" description="Disordered" evidence="2">
    <location>
        <begin position="801"/>
        <end position="879"/>
    </location>
</feature>
<sequence length="969" mass="105910">MRVHRPRRSAIWRWPKWMRYARSSSLRPRRPTGFKQDLMDVGTGRSHPPVSGSGTPSSSKRRQSSRRRRDESAHQPATLSRAEYLDKMNHFKAQITAQNLIIASREAEIDRLQAQVATLTRDLHHGMHELEIARAAGGAGVSLDLPASRSGSGSAASLRIQISEMHRQLGDQAVQSAALSKELKDKHVAHEQALAGLMGAWSEDQQSHKTALAETKRKLAAALRQVAQLQAQIRDLQAQRAHADQQNQAAAYAAADRDAERDADVAHLADQVAQLEAEVAAKDDEIQALQTELADRVREEHGLQAAVKALKARMDSAGGSASTTAAHVAALEAEVARAEAHAADLDARWRQEVAARAAAEQREATRIADVDARARREADRARALERQVRALERDRDVAQDVHDRDVAEAADAARRAADVERAKEFDEYKRQVAALDRAHKEAREALANAKAELKARDAEVSSVRAQLARWQAEAAAHHDRLTHLVAENQALLAQSRGQQTEAYRLLSEQYQQLKKQHLETLEALQATQLQVSAEHESARSKSPMAAILYQWYIQLSAVLGKNMDSITPSTPASVMEDVIDQRLRDLAALRDQFTADVRAVEAHWSAEFKLLLAKLDRKTAQADKSESAIRTATAHVKKWKVQVAQLQQQVRQSEAAVAAAEAVAQAAQAQLGEAMDRHGDGHWVARVREMEAKLRETEERIRRERSGAREKVQELIGTVRELERQLESAKKMNFQYHDLIQHQKNKLEAAMHMSGERKFDKFKEEYLKLERTLDQKERALNRALSRTDIATDLTRLRIDDSLGSPTTSMAPSSSAPGMAVTGSMASFGSTTSTHSSTDFLLRGHTPSPNLTAFRPPPPAAAATTRTSAPAAVQRSTATTSAAQRARLATAGADSVLSSTHALRAAAAAAGYHRPRSSGETAAARAESTIRRPASSSALRAAAAMSNGSASGRSSPAGSTGPRRGSVANS</sequence>
<dbReference type="Proteomes" id="UP000054350">
    <property type="component" value="Unassembled WGS sequence"/>
</dbReference>
<feature type="coiled-coil region" evidence="1">
    <location>
        <begin position="425"/>
        <end position="459"/>
    </location>
</feature>
<evidence type="ECO:0000313" key="4">
    <source>
        <dbReference type="EMBL" id="KNE68200.1"/>
    </source>
</evidence>
<dbReference type="PANTHER" id="PTHR43941">
    <property type="entry name" value="STRUCTURAL MAINTENANCE OF CHROMOSOMES PROTEIN 2"/>
    <property type="match status" value="1"/>
</dbReference>
<organism evidence="4 5">
    <name type="scientific">Allomyces macrogynus (strain ATCC 38327)</name>
    <name type="common">Allomyces javanicus var. macrogynus</name>
    <dbReference type="NCBI Taxonomy" id="578462"/>
    <lineage>
        <taxon>Eukaryota</taxon>
        <taxon>Fungi</taxon>
        <taxon>Fungi incertae sedis</taxon>
        <taxon>Blastocladiomycota</taxon>
        <taxon>Blastocladiomycetes</taxon>
        <taxon>Blastocladiales</taxon>
        <taxon>Blastocladiaceae</taxon>
        <taxon>Allomyces</taxon>
    </lineage>
</organism>
<feature type="compositionally biased region" description="Low complexity" evidence="2">
    <location>
        <begin position="46"/>
        <end position="58"/>
    </location>
</feature>
<feature type="domain" description="Mto1-like Mto2p-binding" evidence="3">
    <location>
        <begin position="683"/>
        <end position="730"/>
    </location>
</feature>
<dbReference type="VEuPathDB" id="FungiDB:AMAG_12879"/>
<feature type="compositionally biased region" description="Low complexity" evidence="2">
    <location>
        <begin position="930"/>
        <end position="969"/>
    </location>
</feature>
<dbReference type="GO" id="GO:0000785">
    <property type="term" value="C:chromatin"/>
    <property type="evidence" value="ECO:0007669"/>
    <property type="project" value="TreeGrafter"/>
</dbReference>